<organism evidence="1 2">
    <name type="scientific">Tieghemiomyces parasiticus</name>
    <dbReference type="NCBI Taxonomy" id="78921"/>
    <lineage>
        <taxon>Eukaryota</taxon>
        <taxon>Fungi</taxon>
        <taxon>Fungi incertae sedis</taxon>
        <taxon>Zoopagomycota</taxon>
        <taxon>Kickxellomycotina</taxon>
        <taxon>Dimargaritomycetes</taxon>
        <taxon>Dimargaritales</taxon>
        <taxon>Dimargaritaceae</taxon>
        <taxon>Tieghemiomyces</taxon>
    </lineage>
</organism>
<comment type="caution">
    <text evidence="1">The sequence shown here is derived from an EMBL/GenBank/DDBJ whole genome shotgun (WGS) entry which is preliminary data.</text>
</comment>
<proteinExistence type="predicted"/>
<evidence type="ECO:0000313" key="1">
    <source>
        <dbReference type="EMBL" id="KAJ1909843.1"/>
    </source>
</evidence>
<name>A0A9W7ZQ27_9FUNG</name>
<reference evidence="1" key="1">
    <citation type="submission" date="2022-07" db="EMBL/GenBank/DDBJ databases">
        <title>Phylogenomic reconstructions and comparative analyses of Kickxellomycotina fungi.</title>
        <authorList>
            <person name="Reynolds N.K."/>
            <person name="Stajich J.E."/>
            <person name="Barry K."/>
            <person name="Grigoriev I.V."/>
            <person name="Crous P."/>
            <person name="Smith M.E."/>
        </authorList>
    </citation>
    <scope>NUCLEOTIDE SEQUENCE</scope>
    <source>
        <strain evidence="1">RSA 861</strain>
    </source>
</reference>
<gene>
    <name evidence="1" type="ORF">IWQ60_010955</name>
</gene>
<protein>
    <submittedName>
        <fullName evidence="1">Uncharacterized protein</fullName>
    </submittedName>
</protein>
<accession>A0A9W7ZQ27</accession>
<dbReference type="EMBL" id="JANBPT010001136">
    <property type="protein sequence ID" value="KAJ1909843.1"/>
    <property type="molecule type" value="Genomic_DNA"/>
</dbReference>
<dbReference type="AlphaFoldDB" id="A0A9W7ZQ27"/>
<keyword evidence="2" id="KW-1185">Reference proteome</keyword>
<dbReference type="Proteomes" id="UP001150569">
    <property type="component" value="Unassembled WGS sequence"/>
</dbReference>
<sequence length="284" mass="32905">MAIQTTSPRHVVLRPLSFDYPDAALDPVVDRVSETARNAGFPCDHIGKATSKIYALGYYRAAQLLYSSMGIQDRIACRVLGRTLAETDLDIPRGLQQDFSRLFDANQYDQYRAVQHAPLRLRRWVLMGLHVDPDWSGFYPGIATTVWRDTYSKQWLDNYITEYITNHFASGVNEEPSDEPNLYMAALTQGHYYSPLQARFQARIRLHDVQSTDMTAWVEGRPEKVQGQPLEDILRPIRVYLAEPGLDDTYIANAVQQAQYYSQRNHYSQLRRIYPREWSVYMTR</sequence>
<evidence type="ECO:0000313" key="2">
    <source>
        <dbReference type="Proteomes" id="UP001150569"/>
    </source>
</evidence>